<dbReference type="AlphaFoldDB" id="A0A2H3JRN4"/>
<organism evidence="1 2">
    <name type="scientific">Wolfiporia cocos (strain MD-104)</name>
    <name type="common">Brown rot fungus</name>
    <dbReference type="NCBI Taxonomy" id="742152"/>
    <lineage>
        <taxon>Eukaryota</taxon>
        <taxon>Fungi</taxon>
        <taxon>Dikarya</taxon>
        <taxon>Basidiomycota</taxon>
        <taxon>Agaricomycotina</taxon>
        <taxon>Agaricomycetes</taxon>
        <taxon>Polyporales</taxon>
        <taxon>Phaeolaceae</taxon>
        <taxon>Wolfiporia</taxon>
    </lineage>
</organism>
<evidence type="ECO:0000313" key="1">
    <source>
        <dbReference type="EMBL" id="PCH44812.1"/>
    </source>
</evidence>
<gene>
    <name evidence="1" type="ORF">WOLCODRAFT_165417</name>
</gene>
<accession>A0A2H3JRN4</accession>
<sequence length="499" mass="56875">MRAAVIRYRKYDIDVFIEIDALQRKVGKSSVDKQRRALNHHVNWHSRFILQLKREINKLSPISVLPPEILEKIFITHTKIVWQETDAEWKQSLSLDVTQELIARFKALPLTIRLDFDWEDSDLSLPLILWEFERIRQLEIFANLSDVPYRLLCSDEEISGSPTPLLQQLLRNTRNYDTYTNDERLRVIASTLSSHASSPQLTRLVLHSWPFDWAQITPLSMLRHLDITFERTGQSERARERRDGKAEFDALLVAVKLLPLLESLCIRGCFLLRRDSFEWNVIPNRMVTLSHLRHLCLKDGASACATTLSHLTLPVLSTLNVNIADGHDLEETDAERVLVHLAHGIIEQVRGMGEAHSVNMCRSSLRVSYVAGPNQQASGKLYIYFGDLRESCEVRLCPELSSTVAAMTVRDVSVDGGCLLYMDVWGALIGRMPNATNLQVNSPSRKALEALGQPSIAAHPPSINPDRQEDELATGYPFPRLRFLTLVNPDFSWPSWMPD</sequence>
<keyword evidence="2" id="KW-1185">Reference proteome</keyword>
<name>A0A2H3JRN4_WOLCO</name>
<reference evidence="1 2" key="1">
    <citation type="journal article" date="2012" name="Science">
        <title>The Paleozoic origin of enzymatic lignin decomposition reconstructed from 31 fungal genomes.</title>
        <authorList>
            <person name="Floudas D."/>
            <person name="Binder M."/>
            <person name="Riley R."/>
            <person name="Barry K."/>
            <person name="Blanchette R.A."/>
            <person name="Henrissat B."/>
            <person name="Martinez A.T."/>
            <person name="Otillar R."/>
            <person name="Spatafora J.W."/>
            <person name="Yadav J.S."/>
            <person name="Aerts A."/>
            <person name="Benoit I."/>
            <person name="Boyd A."/>
            <person name="Carlson A."/>
            <person name="Copeland A."/>
            <person name="Coutinho P.M."/>
            <person name="de Vries R.P."/>
            <person name="Ferreira P."/>
            <person name="Findley K."/>
            <person name="Foster B."/>
            <person name="Gaskell J."/>
            <person name="Glotzer D."/>
            <person name="Gorecki P."/>
            <person name="Heitman J."/>
            <person name="Hesse C."/>
            <person name="Hori C."/>
            <person name="Igarashi K."/>
            <person name="Jurgens J.A."/>
            <person name="Kallen N."/>
            <person name="Kersten P."/>
            <person name="Kohler A."/>
            <person name="Kuees U."/>
            <person name="Kumar T.K.A."/>
            <person name="Kuo A."/>
            <person name="LaButti K."/>
            <person name="Larrondo L.F."/>
            <person name="Lindquist E."/>
            <person name="Ling A."/>
            <person name="Lombard V."/>
            <person name="Lucas S."/>
            <person name="Lundell T."/>
            <person name="Martin R."/>
            <person name="McLaughlin D.J."/>
            <person name="Morgenstern I."/>
            <person name="Morin E."/>
            <person name="Murat C."/>
            <person name="Nagy L.G."/>
            <person name="Nolan M."/>
            <person name="Ohm R.A."/>
            <person name="Patyshakuliyeva A."/>
            <person name="Rokas A."/>
            <person name="Ruiz-Duenas F.J."/>
            <person name="Sabat G."/>
            <person name="Salamov A."/>
            <person name="Samejima M."/>
            <person name="Schmutz J."/>
            <person name="Slot J.C."/>
            <person name="St John F."/>
            <person name="Stenlid J."/>
            <person name="Sun H."/>
            <person name="Sun S."/>
            <person name="Syed K."/>
            <person name="Tsang A."/>
            <person name="Wiebenga A."/>
            <person name="Young D."/>
            <person name="Pisabarro A."/>
            <person name="Eastwood D.C."/>
            <person name="Martin F."/>
            <person name="Cullen D."/>
            <person name="Grigoriev I.V."/>
            <person name="Hibbett D.S."/>
        </authorList>
    </citation>
    <scope>NUCLEOTIDE SEQUENCE [LARGE SCALE GENOMIC DNA]</scope>
    <source>
        <strain evidence="1 2">MD-104</strain>
    </source>
</reference>
<dbReference type="Proteomes" id="UP000218811">
    <property type="component" value="Unassembled WGS sequence"/>
</dbReference>
<evidence type="ECO:0008006" key="3">
    <source>
        <dbReference type="Google" id="ProtNLM"/>
    </source>
</evidence>
<dbReference type="EMBL" id="KB468168">
    <property type="protein sequence ID" value="PCH44812.1"/>
    <property type="molecule type" value="Genomic_DNA"/>
</dbReference>
<protein>
    <recommendedName>
        <fullName evidence="3">F-box domain-containing protein</fullName>
    </recommendedName>
</protein>
<proteinExistence type="predicted"/>
<evidence type="ECO:0000313" key="2">
    <source>
        <dbReference type="Proteomes" id="UP000218811"/>
    </source>
</evidence>